<organism evidence="2 3">
    <name type="scientific">Ramazzottius varieornatus</name>
    <name type="common">Water bear</name>
    <name type="synonym">Tardigrade</name>
    <dbReference type="NCBI Taxonomy" id="947166"/>
    <lineage>
        <taxon>Eukaryota</taxon>
        <taxon>Metazoa</taxon>
        <taxon>Ecdysozoa</taxon>
        <taxon>Tardigrada</taxon>
        <taxon>Eutardigrada</taxon>
        <taxon>Parachela</taxon>
        <taxon>Hypsibioidea</taxon>
        <taxon>Ramazzottiidae</taxon>
        <taxon>Ramazzottius</taxon>
    </lineage>
</organism>
<proteinExistence type="predicted"/>
<keyword evidence="1" id="KW-0812">Transmembrane</keyword>
<dbReference type="EMBL" id="BDGG01000005">
    <property type="protein sequence ID" value="GAU99117.1"/>
    <property type="molecule type" value="Genomic_DNA"/>
</dbReference>
<comment type="caution">
    <text evidence="2">The sequence shown here is derived from an EMBL/GenBank/DDBJ whole genome shotgun (WGS) entry which is preliminary data.</text>
</comment>
<name>A0A1D1VH79_RAMVA</name>
<evidence type="ECO:0000256" key="1">
    <source>
        <dbReference type="SAM" id="Phobius"/>
    </source>
</evidence>
<accession>A0A1D1VH79</accession>
<gene>
    <name evidence="2" type="primary">RvY_10161-1</name>
    <name evidence="2" type="synonym">RvY_10161.1</name>
    <name evidence="2" type="ORF">RvY_10161</name>
</gene>
<keyword evidence="1" id="KW-1133">Transmembrane helix</keyword>
<reference evidence="2 3" key="1">
    <citation type="journal article" date="2016" name="Nat. Commun.">
        <title>Extremotolerant tardigrade genome and improved radiotolerance of human cultured cells by tardigrade-unique protein.</title>
        <authorList>
            <person name="Hashimoto T."/>
            <person name="Horikawa D.D."/>
            <person name="Saito Y."/>
            <person name="Kuwahara H."/>
            <person name="Kozuka-Hata H."/>
            <person name="Shin-I T."/>
            <person name="Minakuchi Y."/>
            <person name="Ohishi K."/>
            <person name="Motoyama A."/>
            <person name="Aizu T."/>
            <person name="Enomoto A."/>
            <person name="Kondo K."/>
            <person name="Tanaka S."/>
            <person name="Hara Y."/>
            <person name="Koshikawa S."/>
            <person name="Sagara H."/>
            <person name="Miura T."/>
            <person name="Yokobori S."/>
            <person name="Miyagawa K."/>
            <person name="Suzuki Y."/>
            <person name="Kubo T."/>
            <person name="Oyama M."/>
            <person name="Kohara Y."/>
            <person name="Fujiyama A."/>
            <person name="Arakawa K."/>
            <person name="Katayama T."/>
            <person name="Toyoda A."/>
            <person name="Kunieda T."/>
        </authorList>
    </citation>
    <scope>NUCLEOTIDE SEQUENCE [LARGE SCALE GENOMIC DNA]</scope>
    <source>
        <strain evidence="2 3">YOKOZUNA-1</strain>
    </source>
</reference>
<feature type="transmembrane region" description="Helical" evidence="1">
    <location>
        <begin position="6"/>
        <end position="29"/>
    </location>
</feature>
<sequence length="173" mass="19020">MWDWVNFAICVGTVVPSSLLVGLLLRCLLRNSERRCFKGASEDCEILVSTTTRPRPTAIREILHEFTHREVFGGPSRSGLSSTADLPPEYSTSIAALDLSQPGQAQPPLYGSQQTILSSVPSLYGRMYSSSVPGNLNALIASFELLPEFASMPPPPTYEETVRNQQRHVDTHS</sequence>
<dbReference type="Proteomes" id="UP000186922">
    <property type="component" value="Unassembled WGS sequence"/>
</dbReference>
<evidence type="ECO:0000313" key="3">
    <source>
        <dbReference type="Proteomes" id="UP000186922"/>
    </source>
</evidence>
<keyword evidence="1" id="KW-0472">Membrane</keyword>
<protein>
    <submittedName>
        <fullName evidence="2">Uncharacterized protein</fullName>
    </submittedName>
</protein>
<keyword evidence="3" id="KW-1185">Reference proteome</keyword>
<dbReference type="AlphaFoldDB" id="A0A1D1VH79"/>
<evidence type="ECO:0000313" key="2">
    <source>
        <dbReference type="EMBL" id="GAU99117.1"/>
    </source>
</evidence>
<dbReference type="OrthoDB" id="10067947at2759"/>